<reference evidence="3" key="1">
    <citation type="journal article" date="2019" name="Int. J. Syst. Evol. Microbiol.">
        <title>The Global Catalogue of Microorganisms (GCM) 10K type strain sequencing project: providing services to taxonomists for standard genome sequencing and annotation.</title>
        <authorList>
            <consortium name="The Broad Institute Genomics Platform"/>
            <consortium name="The Broad Institute Genome Sequencing Center for Infectious Disease"/>
            <person name="Wu L."/>
            <person name="Ma J."/>
        </authorList>
    </citation>
    <scope>NUCLEOTIDE SEQUENCE [LARGE SCALE GENOMIC DNA]</scope>
    <source>
        <strain evidence="3">JCM 18959</strain>
    </source>
</reference>
<dbReference type="PANTHER" id="PTHR43685">
    <property type="entry name" value="GLYCOSYLTRANSFERASE"/>
    <property type="match status" value="1"/>
</dbReference>
<protein>
    <submittedName>
        <fullName evidence="2">Glycosyltransferase family 2 protein</fullName>
    </submittedName>
</protein>
<evidence type="ECO:0000313" key="2">
    <source>
        <dbReference type="EMBL" id="GAA5095681.1"/>
    </source>
</evidence>
<dbReference type="Proteomes" id="UP001501407">
    <property type="component" value="Unassembled WGS sequence"/>
</dbReference>
<gene>
    <name evidence="2" type="ORF">GCM10025760_28290</name>
</gene>
<dbReference type="RefSeq" id="WP_252787520.1">
    <property type="nucleotide sequence ID" value="NZ_BAABKZ010000002.1"/>
</dbReference>
<dbReference type="InterPro" id="IPR050834">
    <property type="entry name" value="Glycosyltransf_2"/>
</dbReference>
<dbReference type="Gene3D" id="3.90.550.10">
    <property type="entry name" value="Spore Coat Polysaccharide Biosynthesis Protein SpsA, Chain A"/>
    <property type="match status" value="1"/>
</dbReference>
<evidence type="ECO:0000259" key="1">
    <source>
        <dbReference type="Pfam" id="PF00535"/>
    </source>
</evidence>
<comment type="caution">
    <text evidence="2">The sequence shown here is derived from an EMBL/GenBank/DDBJ whole genome shotgun (WGS) entry which is preliminary data.</text>
</comment>
<accession>A0ABP9MKD1</accession>
<sequence>MNERVSVCMATYNGSAYIRDQLRTILEELAPTDEVVIVDDSSTDDTVSIIVAVDDPRIRLIQQESNQGYVRTFERALKEAEGDVLLLSDQDDEWIPGRRDLLVRAAMGSGIAASNLVLLESGESLRSPLTGKPWRLQVEDSGRRLRNEFLILIGDIPYFGCTMAVRKDVLSRITPFPPFLTESHDLWIATVANRHGLMTHVSPPTLRRRVHASNASTPKPRALSKVLRARWMLWKAYLVASRR</sequence>
<dbReference type="EMBL" id="BAABKZ010000002">
    <property type="protein sequence ID" value="GAA5095681.1"/>
    <property type="molecule type" value="Genomic_DNA"/>
</dbReference>
<dbReference type="InterPro" id="IPR029044">
    <property type="entry name" value="Nucleotide-diphossugar_trans"/>
</dbReference>
<dbReference type="SUPFAM" id="SSF53448">
    <property type="entry name" value="Nucleotide-diphospho-sugar transferases"/>
    <property type="match status" value="1"/>
</dbReference>
<organism evidence="2 3">
    <name type="scientific">Microbacterium yannicii</name>
    <dbReference type="NCBI Taxonomy" id="671622"/>
    <lineage>
        <taxon>Bacteria</taxon>
        <taxon>Bacillati</taxon>
        <taxon>Actinomycetota</taxon>
        <taxon>Actinomycetes</taxon>
        <taxon>Micrococcales</taxon>
        <taxon>Microbacteriaceae</taxon>
        <taxon>Microbacterium</taxon>
    </lineage>
</organism>
<dbReference type="Pfam" id="PF00535">
    <property type="entry name" value="Glycos_transf_2"/>
    <property type="match status" value="1"/>
</dbReference>
<proteinExistence type="predicted"/>
<keyword evidence="3" id="KW-1185">Reference proteome</keyword>
<name>A0ABP9MKD1_9MICO</name>
<evidence type="ECO:0000313" key="3">
    <source>
        <dbReference type="Proteomes" id="UP001501407"/>
    </source>
</evidence>
<dbReference type="PANTHER" id="PTHR43685:SF11">
    <property type="entry name" value="GLYCOSYLTRANSFERASE TAGX-RELATED"/>
    <property type="match status" value="1"/>
</dbReference>
<feature type="domain" description="Glycosyltransferase 2-like" evidence="1">
    <location>
        <begin position="6"/>
        <end position="108"/>
    </location>
</feature>
<dbReference type="InterPro" id="IPR001173">
    <property type="entry name" value="Glyco_trans_2-like"/>
</dbReference>